<proteinExistence type="predicted"/>
<name>A0A2S6HQK8_9FIRM</name>
<dbReference type="InterPro" id="IPR017896">
    <property type="entry name" value="4Fe4S_Fe-S-bd"/>
</dbReference>
<dbReference type="Proteomes" id="UP000237749">
    <property type="component" value="Unassembled WGS sequence"/>
</dbReference>
<feature type="domain" description="4Fe-4S ferredoxin-type" evidence="2">
    <location>
        <begin position="420"/>
        <end position="450"/>
    </location>
</feature>
<comment type="caution">
    <text evidence="3">The sequence shown here is derived from an EMBL/GenBank/DDBJ whole genome shotgun (WGS) entry which is preliminary data.</text>
</comment>
<dbReference type="PRINTS" id="PR00469">
    <property type="entry name" value="PNDRDTASEII"/>
</dbReference>
<dbReference type="SUPFAM" id="SSF51905">
    <property type="entry name" value="FAD/NAD(P)-binding domain"/>
    <property type="match status" value="1"/>
</dbReference>
<dbReference type="PRINTS" id="PR00368">
    <property type="entry name" value="FADPNR"/>
</dbReference>
<dbReference type="GO" id="GO:0016491">
    <property type="term" value="F:oxidoreductase activity"/>
    <property type="evidence" value="ECO:0007669"/>
    <property type="project" value="UniProtKB-KW"/>
</dbReference>
<protein>
    <submittedName>
        <fullName evidence="3">Thioredoxin reductase</fullName>
    </submittedName>
</protein>
<dbReference type="PANTHER" id="PTHR42949">
    <property type="entry name" value="ANAEROBIC GLYCEROL-3-PHOSPHATE DEHYDROGENASE SUBUNIT B"/>
    <property type="match status" value="1"/>
</dbReference>
<keyword evidence="1" id="KW-0560">Oxidoreductase</keyword>
<accession>A0A2S6HQK8</accession>
<dbReference type="PANTHER" id="PTHR42949:SF3">
    <property type="entry name" value="ANAEROBIC GLYCEROL-3-PHOSPHATE DEHYDROGENASE SUBUNIT B"/>
    <property type="match status" value="1"/>
</dbReference>
<dbReference type="InterPro" id="IPR051691">
    <property type="entry name" value="Metab_Enz_Cyan_OpOx_G3PDH"/>
</dbReference>
<dbReference type="Gene3D" id="3.50.50.60">
    <property type="entry name" value="FAD/NAD(P)-binding domain"/>
    <property type="match status" value="2"/>
</dbReference>
<dbReference type="EMBL" id="PTJA01000008">
    <property type="protein sequence ID" value="PPK79812.1"/>
    <property type="molecule type" value="Genomic_DNA"/>
</dbReference>
<evidence type="ECO:0000259" key="2">
    <source>
        <dbReference type="PROSITE" id="PS51379"/>
    </source>
</evidence>
<dbReference type="PROSITE" id="PS51379">
    <property type="entry name" value="4FE4S_FER_2"/>
    <property type="match status" value="1"/>
</dbReference>
<organism evidence="3 4">
    <name type="scientific">Lacrimispora xylanisolvens</name>
    <dbReference type="NCBI Taxonomy" id="384636"/>
    <lineage>
        <taxon>Bacteria</taxon>
        <taxon>Bacillati</taxon>
        <taxon>Bacillota</taxon>
        <taxon>Clostridia</taxon>
        <taxon>Lachnospirales</taxon>
        <taxon>Lachnospiraceae</taxon>
        <taxon>Lacrimispora</taxon>
    </lineage>
</organism>
<sequence>MNRFDLIIIGAGPAGLSAAISAAKNGLSVIVFDENSKPGGQLFKQIHKFFGSKEHKAKIRGFRIGEELLKEAEDLKVTVVLNAIVTGLYQDKEITVKIGEEICHYKGDAVIVATGATENMVPFEGWTLPGVIGAGASQTMMNLHHIKPGNRVLMLGTGNVGLVVSYQLLQAGCQVAALVDAAPKIGGYGVHAAKVARCGVPFYLSHTIIKAEGEDRVTGVVIGEVDSSFQLIPGTEKHFSVDTICLAVGLSPMSQLLHMAGCKMQDTPLGYVPVIDENGGTSIPGIYAAGDVSGIEEASSAMIEGRIAGTKAAQYLGFLSEDEANETAKELELALDRLRKGMFAPENRGKKITMTDEGIPVSESLLTNGYLDEAELDRFPGIANGKGIHPVMECTQNIPCNPCQDACPRKCIKIGETITSLPVIHEENTCSGCGMCVASCSGQAIFLLNEDYEPGYASVTLPYEFLPIPVKGDTGSALDRSGKEVCKAEIIEVKTLKAFDHTTLLTMRVPLDMAMKARFYKSRGCSHE</sequence>
<evidence type="ECO:0000313" key="4">
    <source>
        <dbReference type="Proteomes" id="UP000237749"/>
    </source>
</evidence>
<dbReference type="SUPFAM" id="SSF54862">
    <property type="entry name" value="4Fe-4S ferredoxins"/>
    <property type="match status" value="1"/>
</dbReference>
<dbReference type="Pfam" id="PF07992">
    <property type="entry name" value="Pyr_redox_2"/>
    <property type="match status" value="1"/>
</dbReference>
<dbReference type="OrthoDB" id="9806179at2"/>
<reference evidence="3 4" key="1">
    <citation type="submission" date="2018-02" db="EMBL/GenBank/DDBJ databases">
        <title>Genomic Encyclopedia of Archaeal and Bacterial Type Strains, Phase II (KMG-II): from individual species to whole genera.</title>
        <authorList>
            <person name="Goeker M."/>
        </authorList>
    </citation>
    <scope>NUCLEOTIDE SEQUENCE [LARGE SCALE GENOMIC DNA]</scope>
    <source>
        <strain evidence="3 4">DSM 3808</strain>
    </source>
</reference>
<dbReference type="InterPro" id="IPR023753">
    <property type="entry name" value="FAD/NAD-binding_dom"/>
</dbReference>
<evidence type="ECO:0000313" key="3">
    <source>
        <dbReference type="EMBL" id="PPK79812.1"/>
    </source>
</evidence>
<dbReference type="Gene3D" id="3.30.70.20">
    <property type="match status" value="1"/>
</dbReference>
<dbReference type="AlphaFoldDB" id="A0A2S6HQK8"/>
<dbReference type="RefSeq" id="WP_104437719.1">
    <property type="nucleotide sequence ID" value="NZ_PTJA01000008.1"/>
</dbReference>
<dbReference type="InterPro" id="IPR036188">
    <property type="entry name" value="FAD/NAD-bd_sf"/>
</dbReference>
<evidence type="ECO:0000256" key="1">
    <source>
        <dbReference type="ARBA" id="ARBA00023002"/>
    </source>
</evidence>
<keyword evidence="4" id="KW-1185">Reference proteome</keyword>
<gene>
    <name evidence="3" type="ORF">BXY41_10837</name>
</gene>